<protein>
    <submittedName>
        <fullName evidence="2">Uncharacterized protein</fullName>
    </submittedName>
</protein>
<gene>
    <name evidence="3" type="ORF">QN062_06735</name>
    <name evidence="2" type="ORF">QN216_00930</name>
    <name evidence="1" type="ORF">QN217_09520</name>
</gene>
<organism evidence="2">
    <name type="scientific">Bifidobacterium fermentum</name>
    <dbReference type="NCBI Taxonomy" id="3059035"/>
    <lineage>
        <taxon>Bacteria</taxon>
        <taxon>Bacillati</taxon>
        <taxon>Actinomycetota</taxon>
        <taxon>Actinomycetes</taxon>
        <taxon>Bifidobacteriales</taxon>
        <taxon>Bifidobacteriaceae</taxon>
        <taxon>Bifidobacterium</taxon>
    </lineage>
</organism>
<name>A0AB39UIM2_9BIFI</name>
<dbReference type="EMBL" id="CP129675">
    <property type="protein sequence ID" value="XDS46352.1"/>
    <property type="molecule type" value="Genomic_DNA"/>
</dbReference>
<dbReference type="EMBL" id="CP129682">
    <property type="protein sequence ID" value="XDS48869.1"/>
    <property type="molecule type" value="Genomic_DNA"/>
</dbReference>
<reference evidence="2" key="1">
    <citation type="submission" date="2023-07" db="EMBL/GenBank/DDBJ databases">
        <title>Bifidobacterium aquikefiriaerophilum sp. nov. and Bifidobacterium eccum sp. nov., isolated from water kefir.</title>
        <authorList>
            <person name="Breselge S."/>
            <person name="Bellassi P."/>
            <person name="Barcenilla C."/>
            <person name="Alvarez-Ordonez A."/>
            <person name="Morelli L."/>
            <person name="Cotter P.D."/>
        </authorList>
    </citation>
    <scope>NUCLEOTIDE SEQUENCE</scope>
    <source>
        <strain evidence="3">WK012_4_13</strain>
        <strain evidence="2">WK013_4_14</strain>
        <strain evidence="1">WK048_4_13</strain>
    </source>
</reference>
<evidence type="ECO:0000313" key="2">
    <source>
        <dbReference type="EMBL" id="XDS48869.1"/>
    </source>
</evidence>
<dbReference type="KEGG" id="bfk:QN062_06735"/>
<proteinExistence type="predicted"/>
<accession>A0AB39UIM2</accession>
<dbReference type="EMBL" id="CP129683">
    <property type="protein sequence ID" value="XDS50094.1"/>
    <property type="molecule type" value="Genomic_DNA"/>
</dbReference>
<dbReference type="RefSeq" id="WP_369341066.1">
    <property type="nucleotide sequence ID" value="NZ_CP129675.1"/>
</dbReference>
<sequence length="143" mass="16378">MLLKDIESWVEELGGERLDMGRYLPVLDEPALNAPLITAMYAIHDVEMLRERMDTPDYSGQILEFETEESMLAARQLSPDLGWYQQEYNEYCDGERVYVILQRDAGDPRRLGGFLVTHVGASWLVKEIESMTGMRMLISPGEC</sequence>
<evidence type="ECO:0000313" key="1">
    <source>
        <dbReference type="EMBL" id="XDS46352.1"/>
    </source>
</evidence>
<evidence type="ECO:0000313" key="3">
    <source>
        <dbReference type="EMBL" id="XDS50094.1"/>
    </source>
</evidence>
<dbReference type="AlphaFoldDB" id="A0AB39UIM2"/>